<evidence type="ECO:0000313" key="1">
    <source>
        <dbReference type="EMBL" id="MFD1309844.1"/>
    </source>
</evidence>
<dbReference type="EMBL" id="JBHTMM010000043">
    <property type="protein sequence ID" value="MFD1309844.1"/>
    <property type="molecule type" value="Genomic_DNA"/>
</dbReference>
<dbReference type="RefSeq" id="WP_381329244.1">
    <property type="nucleotide sequence ID" value="NZ_JBHTMM010000043.1"/>
</dbReference>
<keyword evidence="2" id="KW-1185">Reference proteome</keyword>
<organism evidence="1 2">
    <name type="scientific">Streptomyces kaempferi</name>
    <dbReference type="NCBI Taxonomy" id="333725"/>
    <lineage>
        <taxon>Bacteria</taxon>
        <taxon>Bacillati</taxon>
        <taxon>Actinomycetota</taxon>
        <taxon>Actinomycetes</taxon>
        <taxon>Kitasatosporales</taxon>
        <taxon>Streptomycetaceae</taxon>
        <taxon>Streptomyces</taxon>
    </lineage>
</organism>
<gene>
    <name evidence="1" type="ORF">ACFQ5X_28785</name>
</gene>
<evidence type="ECO:0000313" key="2">
    <source>
        <dbReference type="Proteomes" id="UP001597058"/>
    </source>
</evidence>
<accession>A0ABW3XMV0</accession>
<protein>
    <submittedName>
        <fullName evidence="1">Uncharacterized protein</fullName>
    </submittedName>
</protein>
<dbReference type="Proteomes" id="UP001597058">
    <property type="component" value="Unassembled WGS sequence"/>
</dbReference>
<sequence length="56" mass="6229">MSPFGSDIGKPCLACGHPITREDPAAYLKDGNVRIHKRHTTDQKSGFYGAPVKRFR</sequence>
<name>A0ABW3XMV0_9ACTN</name>
<comment type="caution">
    <text evidence="1">The sequence shown here is derived from an EMBL/GenBank/DDBJ whole genome shotgun (WGS) entry which is preliminary data.</text>
</comment>
<reference evidence="2" key="1">
    <citation type="journal article" date="2019" name="Int. J. Syst. Evol. Microbiol.">
        <title>The Global Catalogue of Microorganisms (GCM) 10K type strain sequencing project: providing services to taxonomists for standard genome sequencing and annotation.</title>
        <authorList>
            <consortium name="The Broad Institute Genomics Platform"/>
            <consortium name="The Broad Institute Genome Sequencing Center for Infectious Disease"/>
            <person name="Wu L."/>
            <person name="Ma J."/>
        </authorList>
    </citation>
    <scope>NUCLEOTIDE SEQUENCE [LARGE SCALE GENOMIC DNA]</scope>
    <source>
        <strain evidence="2">CGMCC 4.7020</strain>
    </source>
</reference>
<proteinExistence type="predicted"/>